<evidence type="ECO:0000259" key="5">
    <source>
        <dbReference type="Pfam" id="PF16363"/>
    </source>
</evidence>
<name>A0ABP8YZ00_9ACTN</name>
<proteinExistence type="inferred from homology"/>
<evidence type="ECO:0000313" key="7">
    <source>
        <dbReference type="Proteomes" id="UP001499882"/>
    </source>
</evidence>
<comment type="cofactor">
    <cofactor evidence="1">
        <name>NADP(+)</name>
        <dbReference type="ChEBI" id="CHEBI:58349"/>
    </cofactor>
</comment>
<organism evidence="6 7">
    <name type="scientific">Nocardioides endophyticus</name>
    <dbReference type="NCBI Taxonomy" id="1353775"/>
    <lineage>
        <taxon>Bacteria</taxon>
        <taxon>Bacillati</taxon>
        <taxon>Actinomycetota</taxon>
        <taxon>Actinomycetes</taxon>
        <taxon>Propionibacteriales</taxon>
        <taxon>Nocardioidaceae</taxon>
        <taxon>Nocardioides</taxon>
    </lineage>
</organism>
<dbReference type="PANTHER" id="PTHR43715">
    <property type="entry name" value="GDP-MANNOSE 4,6-DEHYDRATASE"/>
    <property type="match status" value="1"/>
</dbReference>
<dbReference type="Gene3D" id="3.90.25.10">
    <property type="entry name" value="UDP-galactose 4-epimerase, domain 1"/>
    <property type="match status" value="1"/>
</dbReference>
<dbReference type="Pfam" id="PF16363">
    <property type="entry name" value="GDP_Man_Dehyd"/>
    <property type="match status" value="1"/>
</dbReference>
<dbReference type="PANTHER" id="PTHR43715:SF1">
    <property type="entry name" value="GDP-MANNOSE 4,6 DEHYDRATASE"/>
    <property type="match status" value="1"/>
</dbReference>
<gene>
    <name evidence="6" type="primary">gmd_2</name>
    <name evidence="6" type="ORF">GCM10023350_25990</name>
</gene>
<evidence type="ECO:0000256" key="4">
    <source>
        <dbReference type="ARBA" id="ARBA00023239"/>
    </source>
</evidence>
<evidence type="ECO:0000256" key="2">
    <source>
        <dbReference type="ARBA" id="ARBA00009263"/>
    </source>
</evidence>
<feature type="domain" description="NAD(P)-binding" evidence="5">
    <location>
        <begin position="9"/>
        <end position="311"/>
    </location>
</feature>
<dbReference type="EMBL" id="BAABKN010000015">
    <property type="protein sequence ID" value="GAA4740348.1"/>
    <property type="molecule type" value="Genomic_DNA"/>
</dbReference>
<dbReference type="SUPFAM" id="SSF51735">
    <property type="entry name" value="NAD(P)-binding Rossmann-fold domains"/>
    <property type="match status" value="1"/>
</dbReference>
<comment type="similarity">
    <text evidence="2">Belongs to the NAD(P)-dependent epimerase/dehydratase family. GDP-mannose 4,6-dehydratase subfamily.</text>
</comment>
<evidence type="ECO:0000256" key="3">
    <source>
        <dbReference type="ARBA" id="ARBA00011989"/>
    </source>
</evidence>
<accession>A0ABP8YZ00</accession>
<evidence type="ECO:0000313" key="6">
    <source>
        <dbReference type="EMBL" id="GAA4740348.1"/>
    </source>
</evidence>
<evidence type="ECO:0000256" key="1">
    <source>
        <dbReference type="ARBA" id="ARBA00001937"/>
    </source>
</evidence>
<keyword evidence="7" id="KW-1185">Reference proteome</keyword>
<comment type="caution">
    <text evidence="6">The sequence shown here is derived from an EMBL/GenBank/DDBJ whole genome shotgun (WGS) entry which is preliminary data.</text>
</comment>
<reference evidence="7" key="1">
    <citation type="journal article" date="2019" name="Int. J. Syst. Evol. Microbiol.">
        <title>The Global Catalogue of Microorganisms (GCM) 10K type strain sequencing project: providing services to taxonomists for standard genome sequencing and annotation.</title>
        <authorList>
            <consortium name="The Broad Institute Genomics Platform"/>
            <consortium name="The Broad Institute Genome Sequencing Center for Infectious Disease"/>
            <person name="Wu L."/>
            <person name="Ma J."/>
        </authorList>
    </citation>
    <scope>NUCLEOTIDE SEQUENCE [LARGE SCALE GENOMIC DNA]</scope>
    <source>
        <strain evidence="7">JCM 18532</strain>
    </source>
</reference>
<sequence>MTQRGGRAFITGISGQDGSYLAERLNSDGVEVHALANVHEPLPDAPGVELHSGDLTDIDAVRRLVLDLAPDEIYNLAALSSVAQSWEQPDLTARLNGVAAAALMESAWRSQQRSGRSVRFVQASSAEIFGEPDRSPQDETTTVRPINPYGAAKAFAHLSAHVYRQRGLHAVGVILYNHESPRRQRHFVTRKITAAVAEIARGRAERFTLGNLDARRDWGWAPDYVDAMVRAARADDATDFVVATGISHSVRDFVAAACSHAGVSDWEDRIEVDAALVRPADATELVGDASRARRLLGWEPTTPFSEIVGRMVEADLAALDDQSASSPIK</sequence>
<dbReference type="InterPro" id="IPR016040">
    <property type="entry name" value="NAD(P)-bd_dom"/>
</dbReference>
<protein>
    <recommendedName>
        <fullName evidence="3">GDP-mannose 4,6-dehydratase</fullName>
        <ecNumber evidence="3">4.2.1.47</ecNumber>
    </recommendedName>
</protein>
<dbReference type="Proteomes" id="UP001499882">
    <property type="component" value="Unassembled WGS sequence"/>
</dbReference>
<dbReference type="InterPro" id="IPR006368">
    <property type="entry name" value="GDP_Man_deHydtase"/>
</dbReference>
<dbReference type="Gene3D" id="3.40.50.720">
    <property type="entry name" value="NAD(P)-binding Rossmann-like Domain"/>
    <property type="match status" value="1"/>
</dbReference>
<dbReference type="CDD" id="cd05260">
    <property type="entry name" value="GDP_MD_SDR_e"/>
    <property type="match status" value="1"/>
</dbReference>
<dbReference type="InterPro" id="IPR036291">
    <property type="entry name" value="NAD(P)-bd_dom_sf"/>
</dbReference>
<keyword evidence="4" id="KW-0456">Lyase</keyword>
<dbReference type="EC" id="4.2.1.47" evidence="3"/>
<dbReference type="RefSeq" id="WP_345527212.1">
    <property type="nucleotide sequence ID" value="NZ_BAABKN010000015.1"/>
</dbReference>